<organism evidence="1 2">
    <name type="scientific">Liquidambar formosana</name>
    <name type="common">Formosan gum</name>
    <dbReference type="NCBI Taxonomy" id="63359"/>
    <lineage>
        <taxon>Eukaryota</taxon>
        <taxon>Viridiplantae</taxon>
        <taxon>Streptophyta</taxon>
        <taxon>Embryophyta</taxon>
        <taxon>Tracheophyta</taxon>
        <taxon>Spermatophyta</taxon>
        <taxon>Magnoliopsida</taxon>
        <taxon>eudicotyledons</taxon>
        <taxon>Gunneridae</taxon>
        <taxon>Pentapetalae</taxon>
        <taxon>Saxifragales</taxon>
        <taxon>Altingiaceae</taxon>
        <taxon>Liquidambar</taxon>
    </lineage>
</organism>
<protein>
    <submittedName>
        <fullName evidence="1">Uncharacterized protein</fullName>
    </submittedName>
</protein>
<gene>
    <name evidence="1" type="ORF">L1049_013168</name>
</gene>
<accession>A0AAP0WTV4</accession>
<comment type="caution">
    <text evidence="1">The sequence shown here is derived from an EMBL/GenBank/DDBJ whole genome shotgun (WGS) entry which is preliminary data.</text>
</comment>
<keyword evidence="2" id="KW-1185">Reference proteome</keyword>
<dbReference type="AlphaFoldDB" id="A0AAP0WTV4"/>
<evidence type="ECO:0000313" key="1">
    <source>
        <dbReference type="EMBL" id="KAK9279489.1"/>
    </source>
</evidence>
<name>A0AAP0WTV4_LIQFO</name>
<evidence type="ECO:0000313" key="2">
    <source>
        <dbReference type="Proteomes" id="UP001415857"/>
    </source>
</evidence>
<reference evidence="1 2" key="1">
    <citation type="journal article" date="2024" name="Plant J.">
        <title>Genome sequences and population genomics reveal climatic adaptation and genomic divergence between two closely related sweetgum species.</title>
        <authorList>
            <person name="Xu W.Q."/>
            <person name="Ren C.Q."/>
            <person name="Zhang X.Y."/>
            <person name="Comes H.P."/>
            <person name="Liu X.H."/>
            <person name="Li Y.G."/>
            <person name="Kettle C.J."/>
            <person name="Jalonen R."/>
            <person name="Gaisberger H."/>
            <person name="Ma Y.Z."/>
            <person name="Qiu Y.X."/>
        </authorList>
    </citation>
    <scope>NUCLEOTIDE SEQUENCE [LARGE SCALE GENOMIC DNA]</scope>
    <source>
        <strain evidence="1">Hangzhou</strain>
    </source>
</reference>
<dbReference type="Proteomes" id="UP001415857">
    <property type="component" value="Unassembled WGS sequence"/>
</dbReference>
<proteinExistence type="predicted"/>
<sequence length="83" mass="9696">MSSRETQLIQATTLLKEKEEHVEIMQHELNDSKLKFSEAETVVERIVELTNKLVISIKDEDYMSSPFGNMEHKLQQHLLEKPT</sequence>
<dbReference type="EMBL" id="JBBPBK010000008">
    <property type="protein sequence ID" value="KAK9279489.1"/>
    <property type="molecule type" value="Genomic_DNA"/>
</dbReference>